<evidence type="ECO:0000256" key="1">
    <source>
        <dbReference type="SAM" id="MobiDB-lite"/>
    </source>
</evidence>
<dbReference type="Proteomes" id="UP001152888">
    <property type="component" value="Unassembled WGS sequence"/>
</dbReference>
<evidence type="ECO:0000313" key="3">
    <source>
        <dbReference type="Proteomes" id="UP001152888"/>
    </source>
</evidence>
<protein>
    <submittedName>
        <fullName evidence="2">Uncharacterized protein</fullName>
    </submittedName>
</protein>
<gene>
    <name evidence="2" type="ORF">ACAOBT_LOCUS306</name>
</gene>
<dbReference type="EMBL" id="CAKOFQ010006652">
    <property type="protein sequence ID" value="CAH1953944.1"/>
    <property type="molecule type" value="Genomic_DNA"/>
</dbReference>
<accession>A0A9P0NSD4</accession>
<evidence type="ECO:0000313" key="2">
    <source>
        <dbReference type="EMBL" id="CAH1953944.1"/>
    </source>
</evidence>
<dbReference type="AlphaFoldDB" id="A0A9P0NSD4"/>
<name>A0A9P0NSD4_ACAOB</name>
<keyword evidence="3" id="KW-1185">Reference proteome</keyword>
<comment type="caution">
    <text evidence="2">The sequence shown here is derived from an EMBL/GenBank/DDBJ whole genome shotgun (WGS) entry which is preliminary data.</text>
</comment>
<sequence>MGLSGAHSIAEYGEASSSKLKPISSRKSEERICQSPGIGHDSAVACSSKSSEPLFRKVDEDQISAFFHVHSA</sequence>
<proteinExistence type="predicted"/>
<feature type="region of interest" description="Disordered" evidence="1">
    <location>
        <begin position="1"/>
        <end position="45"/>
    </location>
</feature>
<reference evidence="2" key="1">
    <citation type="submission" date="2022-03" db="EMBL/GenBank/DDBJ databases">
        <authorList>
            <person name="Sayadi A."/>
        </authorList>
    </citation>
    <scope>NUCLEOTIDE SEQUENCE</scope>
</reference>
<organism evidence="2 3">
    <name type="scientific">Acanthoscelides obtectus</name>
    <name type="common">Bean weevil</name>
    <name type="synonym">Bruchus obtectus</name>
    <dbReference type="NCBI Taxonomy" id="200917"/>
    <lineage>
        <taxon>Eukaryota</taxon>
        <taxon>Metazoa</taxon>
        <taxon>Ecdysozoa</taxon>
        <taxon>Arthropoda</taxon>
        <taxon>Hexapoda</taxon>
        <taxon>Insecta</taxon>
        <taxon>Pterygota</taxon>
        <taxon>Neoptera</taxon>
        <taxon>Endopterygota</taxon>
        <taxon>Coleoptera</taxon>
        <taxon>Polyphaga</taxon>
        <taxon>Cucujiformia</taxon>
        <taxon>Chrysomeloidea</taxon>
        <taxon>Chrysomelidae</taxon>
        <taxon>Bruchinae</taxon>
        <taxon>Bruchini</taxon>
        <taxon>Acanthoscelides</taxon>
    </lineage>
</organism>